<keyword evidence="2" id="KW-1185">Reference proteome</keyword>
<proteinExistence type="predicted"/>
<protein>
    <submittedName>
        <fullName evidence="1">Membrane transport protein</fullName>
    </submittedName>
</protein>
<dbReference type="Proteomes" id="UP000827976">
    <property type="component" value="Chromosome 3"/>
</dbReference>
<evidence type="ECO:0000313" key="1">
    <source>
        <dbReference type="EMBL" id="KAH7689381.1"/>
    </source>
</evidence>
<reference evidence="2" key="1">
    <citation type="journal article" date="2022" name="Nat. Commun.">
        <title>Chromosome evolution and the genetic basis of agronomically important traits in greater yam.</title>
        <authorList>
            <person name="Bredeson J.V."/>
            <person name="Lyons J.B."/>
            <person name="Oniyinde I.O."/>
            <person name="Okereke N.R."/>
            <person name="Kolade O."/>
            <person name="Nnabue I."/>
            <person name="Nwadili C.O."/>
            <person name="Hribova E."/>
            <person name="Parker M."/>
            <person name="Nwogha J."/>
            <person name="Shu S."/>
            <person name="Carlson J."/>
            <person name="Kariba R."/>
            <person name="Muthemba S."/>
            <person name="Knop K."/>
            <person name="Barton G.J."/>
            <person name="Sherwood A.V."/>
            <person name="Lopez-Montes A."/>
            <person name="Asiedu R."/>
            <person name="Jamnadass R."/>
            <person name="Muchugi A."/>
            <person name="Goodstein D."/>
            <person name="Egesi C.N."/>
            <person name="Featherston J."/>
            <person name="Asfaw A."/>
            <person name="Simpson G.G."/>
            <person name="Dolezel J."/>
            <person name="Hendre P.S."/>
            <person name="Van Deynze A."/>
            <person name="Kumar P.L."/>
            <person name="Obidiegwu J.E."/>
            <person name="Bhattacharjee R."/>
            <person name="Rokhsar D.S."/>
        </authorList>
    </citation>
    <scope>NUCLEOTIDE SEQUENCE [LARGE SCALE GENOMIC DNA]</scope>
    <source>
        <strain evidence="2">cv. TDa95/00328</strain>
    </source>
</reference>
<organism evidence="1 2">
    <name type="scientific">Dioscorea alata</name>
    <name type="common">Purple yam</name>
    <dbReference type="NCBI Taxonomy" id="55571"/>
    <lineage>
        <taxon>Eukaryota</taxon>
        <taxon>Viridiplantae</taxon>
        <taxon>Streptophyta</taxon>
        <taxon>Embryophyta</taxon>
        <taxon>Tracheophyta</taxon>
        <taxon>Spermatophyta</taxon>
        <taxon>Magnoliopsida</taxon>
        <taxon>Liliopsida</taxon>
        <taxon>Dioscoreales</taxon>
        <taxon>Dioscoreaceae</taxon>
        <taxon>Dioscorea</taxon>
    </lineage>
</organism>
<gene>
    <name evidence="1" type="ORF">IHE45_03G094100</name>
</gene>
<sequence length="421" mass="45896">MGFFKLFITASMPVLNVLLITGLGSFLATRRVGVLSKDARKHLNNVVFYVFNPALLSTNLARTVTLKSLALLWFMPINILFTFLLGSLLGWAVIYLTKAPPRLRGLILGCCAAGNMGNMLLIIIPTICKEKGSPFGDSDVCYKFGMAYVSLSMAIGAIFLWSYVYNMVRISSNAIGEKIIDNPQHTPKLPDENTEVVLSNHTDDKSSSQSELISDCPAEQRLPVTVSAESSTKTKVSSLAHFKNKLSNIGDVIKLKKMFNPATIGLIVGFFIGIISPFRKAIIGDTAPLRVIQESASLLGAGAIPTVTLIMGGNLLRGLRGSGTKYSIIFGVIVVRYVILPLIGVVIVRGAIRMGLVHSDPLFQFILLLQYAVPPAMNISTITQLFGAGENECSVIFLWVYGFASVSLTLWSTFFMWLLSR</sequence>
<comment type="caution">
    <text evidence="1">The sequence shown here is derived from an EMBL/GenBank/DDBJ whole genome shotgun (WGS) entry which is preliminary data.</text>
</comment>
<accession>A0ACB7WML7</accession>
<dbReference type="EMBL" id="CM037013">
    <property type="protein sequence ID" value="KAH7689381.1"/>
    <property type="molecule type" value="Genomic_DNA"/>
</dbReference>
<name>A0ACB7WML7_DIOAL</name>
<evidence type="ECO:0000313" key="2">
    <source>
        <dbReference type="Proteomes" id="UP000827976"/>
    </source>
</evidence>